<comment type="caution">
    <text evidence="1">The sequence shown here is derived from an EMBL/GenBank/DDBJ whole genome shotgun (WGS) entry which is preliminary data.</text>
</comment>
<dbReference type="AlphaFoldDB" id="A0A1V6RR64"/>
<keyword evidence="2" id="KW-1185">Reference proteome</keyword>
<reference evidence="2" key="1">
    <citation type="journal article" date="2017" name="Nat. Microbiol.">
        <title>Global analysis of biosynthetic gene clusters reveals vast potential of secondary metabolite production in Penicillium species.</title>
        <authorList>
            <person name="Nielsen J.C."/>
            <person name="Grijseels S."/>
            <person name="Prigent S."/>
            <person name="Ji B."/>
            <person name="Dainat J."/>
            <person name="Nielsen K.F."/>
            <person name="Frisvad J.C."/>
            <person name="Workman M."/>
            <person name="Nielsen J."/>
        </authorList>
    </citation>
    <scope>NUCLEOTIDE SEQUENCE [LARGE SCALE GENOMIC DNA]</scope>
    <source>
        <strain evidence="2">IBT 29525</strain>
    </source>
</reference>
<protein>
    <submittedName>
        <fullName evidence="1">Uncharacterized protein</fullName>
    </submittedName>
</protein>
<proteinExistence type="predicted"/>
<gene>
    <name evidence="1" type="ORF">PENSOL_c001G07961</name>
</gene>
<dbReference type="EMBL" id="MDYO01000001">
    <property type="protein sequence ID" value="OQE03903.1"/>
    <property type="molecule type" value="Genomic_DNA"/>
</dbReference>
<sequence length="174" mass="19784">MGIVGNWFVLLEVSRPSLFNLNLSFVLFRSPSFSFLILLHHPPPSRLHNPKHRETMAAPQATMPSTKMPLVLPLAFIDLENELQELIHLEAAMQLYNQTVGFRNLAMMATGAIPISDIISTKTMLNLHLESWAQARQKEDYLERSILARLRQLPEGIRYLFVTAHRSALNDLGL</sequence>
<dbReference type="Proteomes" id="UP000191612">
    <property type="component" value="Unassembled WGS sequence"/>
</dbReference>
<accession>A0A1V6RR64</accession>
<evidence type="ECO:0000313" key="1">
    <source>
        <dbReference type="EMBL" id="OQE03903.1"/>
    </source>
</evidence>
<name>A0A1V6RR64_9EURO</name>
<evidence type="ECO:0000313" key="2">
    <source>
        <dbReference type="Proteomes" id="UP000191612"/>
    </source>
</evidence>
<organism evidence="1 2">
    <name type="scientific">Penicillium solitum</name>
    <dbReference type="NCBI Taxonomy" id="60172"/>
    <lineage>
        <taxon>Eukaryota</taxon>
        <taxon>Fungi</taxon>
        <taxon>Dikarya</taxon>
        <taxon>Ascomycota</taxon>
        <taxon>Pezizomycotina</taxon>
        <taxon>Eurotiomycetes</taxon>
        <taxon>Eurotiomycetidae</taxon>
        <taxon>Eurotiales</taxon>
        <taxon>Aspergillaceae</taxon>
        <taxon>Penicillium</taxon>
    </lineage>
</organism>